<dbReference type="Proteomes" id="UP000541470">
    <property type="component" value="Unassembled WGS sequence"/>
</dbReference>
<sequence length="1255" mass="132403">MLGRILVFLGGLIVVALFGALLAPLFVDWTDFRKDFESQASRILGKKVTVQGAVNARLLPFPSVTLHDVTVGTDKDGQPLVRVARFSMDVELAPFLSGEARIFDMRLEEPRARIRLLKDGTLDWLRGSSAEIPARTVVLEKVSVIGGEIEFIDEQTGRERKITGLDADMSARSLAGPWAVDGRAVLDGEAGRFGLNSLQPEDGRKGIPLRLRLLPEKRPFEVELDGTLALKDGRPSYDGHFSALWKSPKPAKGEAAKTPPPRAKGEFQLTNERIGVKSYRFELGEVADPYVVTGEAKLDTGANPEFLLTAEGQQVDVNRLANNTQQGKTGRNAAGSVRQRLDLLIAMAAEIPIPNVPGLATLRLPAVVAGDTVLRDITLDVRPDGGAWKVDRAVVVLPGRTQVEAKGRLVLTEAPSFSGDLLVASTQPSGLSTWISGSVDPAIRQLKSMGFSASVNLTRQIQRFEKLEMAIGPAQLNGRLERQQIDEKAAALSIDLSGNEIDLDAARAIAGLVAGEDTAQAMLAQRIATRLKVEKLTGYGMEARGVETIFTFDEGGFVVDRLNVANLAGTALKASGTVKGALPALSGKAQVALSATDPVPFLAMLAERLPKHPLIARFVNSASWYRDSNLTTSLVFGEAAGGGMAAKVAGTANGSRVSLDYGISNLAKRDDAKMTLSATLENPDSQILLGQAGLDPLPIGSGEPGRIQLSVNTAGAAPADTVVNFAAGQTSFSARGKIDLAAGTFPKGSGAIKLESADLEPYLVMTGIVLPQGGTGLPAKLSGDLTVGDGKADLSGIDAEAAGNHMAGALSLTWTGVVPKFGGQLSMDHAELAWLAENVLGPVSDPATGSLSASPLPKRGSDFDLDVALTVRSFSPGALGSIADFTTRLNGAGGQLTFEDMAGKWLGGQMSGRLMFANTDGNGFYQGRLALRQADLATTAKQLGDTARLPALSGAFDADLVAEASGASVAELLKGTNGSGTIKIGALAVNQFDTGLLPRLIAKADEIKGEITGARVEELVETLLAEAPSTFTNVELPFNITDGLLRATNVSAANDAAKLDGALRVDLGKRATDGEIRVGFKAGDEALAGADPAMRILLSGDVGAPERRLDVGDLTNFLSLRAFERERRRVETLQSNVLEKQRLRREAALYRFNAEQRAIAAAQERAARAEEERLRAEALRRAAEEEARRKAEAEAAARARAAEDAGQPAPETPEERATTTDSIPATPLLPVSPSEGVTRGEALPPLTFEGVPGVN</sequence>
<dbReference type="RefSeq" id="WP_169587343.1">
    <property type="nucleotide sequence ID" value="NZ_JABBGK010000001.1"/>
</dbReference>
<reference evidence="3 4" key="1">
    <citation type="submission" date="2020-04" db="EMBL/GenBank/DDBJ databases">
        <title>Rhizobium sp. S-51 isolated from soil.</title>
        <authorList>
            <person name="Dahal R.H."/>
        </authorList>
    </citation>
    <scope>NUCLEOTIDE SEQUENCE [LARGE SCALE GENOMIC DNA]</scope>
    <source>
        <strain evidence="3 4">S-51</strain>
    </source>
</reference>
<dbReference type="Pfam" id="PF05170">
    <property type="entry name" value="AsmA"/>
    <property type="match status" value="1"/>
</dbReference>
<name>A0A7Y0ATN2_9HYPH</name>
<comment type="caution">
    <text evidence="3">The sequence shown here is derived from an EMBL/GenBank/DDBJ whole genome shotgun (WGS) entry which is preliminary data.</text>
</comment>
<evidence type="ECO:0000259" key="2">
    <source>
        <dbReference type="Pfam" id="PF05170"/>
    </source>
</evidence>
<dbReference type="GO" id="GO:0005886">
    <property type="term" value="C:plasma membrane"/>
    <property type="evidence" value="ECO:0007669"/>
    <property type="project" value="TreeGrafter"/>
</dbReference>
<dbReference type="PANTHER" id="PTHR30441">
    <property type="entry name" value="DUF748 DOMAIN-CONTAINING PROTEIN"/>
    <property type="match status" value="1"/>
</dbReference>
<evidence type="ECO:0000313" key="4">
    <source>
        <dbReference type="Proteomes" id="UP000541470"/>
    </source>
</evidence>
<feature type="region of interest" description="Disordered" evidence="1">
    <location>
        <begin position="243"/>
        <end position="265"/>
    </location>
</feature>
<proteinExistence type="predicted"/>
<feature type="domain" description="AsmA" evidence="2">
    <location>
        <begin position="6"/>
        <end position="129"/>
    </location>
</feature>
<dbReference type="InterPro" id="IPR007844">
    <property type="entry name" value="AsmA"/>
</dbReference>
<dbReference type="InterPro" id="IPR052894">
    <property type="entry name" value="AsmA-related"/>
</dbReference>
<organism evidence="3 4">
    <name type="scientific">Rhizobium terricola</name>
    <dbReference type="NCBI Taxonomy" id="2728849"/>
    <lineage>
        <taxon>Bacteria</taxon>
        <taxon>Pseudomonadati</taxon>
        <taxon>Pseudomonadota</taxon>
        <taxon>Alphaproteobacteria</taxon>
        <taxon>Hyphomicrobiales</taxon>
        <taxon>Rhizobiaceae</taxon>
        <taxon>Rhizobium/Agrobacterium group</taxon>
        <taxon>Rhizobium</taxon>
    </lineage>
</organism>
<dbReference type="GO" id="GO:0090313">
    <property type="term" value="P:regulation of protein targeting to membrane"/>
    <property type="evidence" value="ECO:0007669"/>
    <property type="project" value="TreeGrafter"/>
</dbReference>
<protein>
    <submittedName>
        <fullName evidence="3">AsmA family protein</fullName>
    </submittedName>
</protein>
<accession>A0A7Y0ATN2</accession>
<dbReference type="PIRSF" id="PIRSF034039">
    <property type="entry name" value="UCP034039"/>
    <property type="match status" value="1"/>
</dbReference>
<dbReference type="EMBL" id="JABBGK010000001">
    <property type="protein sequence ID" value="NML73205.1"/>
    <property type="molecule type" value="Genomic_DNA"/>
</dbReference>
<evidence type="ECO:0000256" key="1">
    <source>
        <dbReference type="SAM" id="MobiDB-lite"/>
    </source>
</evidence>
<evidence type="ECO:0000313" key="3">
    <source>
        <dbReference type="EMBL" id="NML73205.1"/>
    </source>
</evidence>
<feature type="compositionally biased region" description="Basic and acidic residues" evidence="1">
    <location>
        <begin position="1186"/>
        <end position="1203"/>
    </location>
</feature>
<keyword evidence="4" id="KW-1185">Reference proteome</keyword>
<gene>
    <name evidence="3" type="ORF">HHL25_03595</name>
</gene>
<feature type="region of interest" description="Disordered" evidence="1">
    <location>
        <begin position="1186"/>
        <end position="1255"/>
    </location>
</feature>
<dbReference type="InterPro" id="IPR017023">
    <property type="entry name" value="UCP034039"/>
</dbReference>
<dbReference type="PANTHER" id="PTHR30441:SF4">
    <property type="entry name" value="PROTEIN ASMA"/>
    <property type="match status" value="1"/>
</dbReference>
<dbReference type="AlphaFoldDB" id="A0A7Y0ATN2"/>